<gene>
    <name evidence="3" type="ORF">JMUB3870_0580</name>
</gene>
<dbReference type="PANTHER" id="PTHR12521">
    <property type="entry name" value="PROTEIN C6ORF130"/>
    <property type="match status" value="1"/>
</dbReference>
<organism evidence="3 4">
    <name type="scientific">Leptotrichia trevisanii</name>
    <dbReference type="NCBI Taxonomy" id="109328"/>
    <lineage>
        <taxon>Bacteria</taxon>
        <taxon>Fusobacteriati</taxon>
        <taxon>Fusobacteriota</taxon>
        <taxon>Fusobacteriia</taxon>
        <taxon>Fusobacteriales</taxon>
        <taxon>Leptotrichiaceae</taxon>
        <taxon>Leptotrichia</taxon>
    </lineage>
</organism>
<dbReference type="InterPro" id="IPR002589">
    <property type="entry name" value="Macro_dom"/>
</dbReference>
<dbReference type="RefSeq" id="WP_155282436.1">
    <property type="nucleotide sequence ID" value="NZ_AP019831.1"/>
</dbReference>
<dbReference type="CDD" id="cd02901">
    <property type="entry name" value="Macro_Poa1p-like"/>
    <property type="match status" value="1"/>
</dbReference>
<dbReference type="GO" id="GO:0140291">
    <property type="term" value="P:peptidyl-glutamate ADP-deribosylation"/>
    <property type="evidence" value="ECO:0007669"/>
    <property type="project" value="TreeGrafter"/>
</dbReference>
<comment type="catalytic activity">
    <reaction evidence="1">
        <text>an N-(ADP-alpha-D-ribosyl)-thymidine in DNA + H2O = a thymidine in DNA + ADP-D-ribose</text>
        <dbReference type="Rhea" id="RHEA:71655"/>
        <dbReference type="Rhea" id="RHEA-COMP:13556"/>
        <dbReference type="Rhea" id="RHEA-COMP:18051"/>
        <dbReference type="ChEBI" id="CHEBI:15377"/>
        <dbReference type="ChEBI" id="CHEBI:57967"/>
        <dbReference type="ChEBI" id="CHEBI:137386"/>
        <dbReference type="ChEBI" id="CHEBI:191199"/>
    </reaction>
    <physiologicalReaction direction="left-to-right" evidence="1">
        <dbReference type="Rhea" id="RHEA:71656"/>
    </physiologicalReaction>
</comment>
<feature type="domain" description="Macro" evidence="2">
    <location>
        <begin position="1"/>
        <end position="152"/>
    </location>
</feature>
<name>A0A510JZM3_9FUSO</name>
<dbReference type="PANTHER" id="PTHR12521:SF0">
    <property type="entry name" value="ADP-RIBOSE GLYCOHYDROLASE OARD1"/>
    <property type="match status" value="1"/>
</dbReference>
<dbReference type="InterPro" id="IPR043472">
    <property type="entry name" value="Macro_dom-like"/>
</dbReference>
<evidence type="ECO:0000256" key="1">
    <source>
        <dbReference type="ARBA" id="ARBA00035885"/>
    </source>
</evidence>
<evidence type="ECO:0000259" key="2">
    <source>
        <dbReference type="PROSITE" id="PS51154"/>
    </source>
</evidence>
<dbReference type="OrthoDB" id="9780211at2"/>
<dbReference type="AlphaFoldDB" id="A0A510JZM3"/>
<accession>A0A510JZM3</accession>
<dbReference type="EMBL" id="AP019831">
    <property type="protein sequence ID" value="BBM44467.1"/>
    <property type="molecule type" value="Genomic_DNA"/>
</dbReference>
<dbReference type="InterPro" id="IPR050892">
    <property type="entry name" value="ADP-ribose_metab_enzymes"/>
</dbReference>
<dbReference type="Pfam" id="PF01661">
    <property type="entry name" value="Macro"/>
    <property type="match status" value="1"/>
</dbReference>
<evidence type="ECO:0000313" key="4">
    <source>
        <dbReference type="Proteomes" id="UP000422644"/>
    </source>
</evidence>
<reference evidence="3 4" key="1">
    <citation type="submission" date="2019-07" db="EMBL/GenBank/DDBJ databases">
        <title>Complete Genome Sequence of Leptotrichia trevisanii Strain JMUB3870.</title>
        <authorList>
            <person name="Watanabe S."/>
            <person name="Cui L."/>
        </authorList>
    </citation>
    <scope>NUCLEOTIDE SEQUENCE [LARGE SCALE GENOMIC DNA]</scope>
    <source>
        <strain evidence="3 4">JMUB3870</strain>
    </source>
</reference>
<dbReference type="Gene3D" id="3.40.220.10">
    <property type="entry name" value="Leucine Aminopeptidase, subunit E, domain 1"/>
    <property type="match status" value="1"/>
</dbReference>
<sequence length="343" mass="40859">MEIRRGNIFESETQALINPVNIEGVMGKGLAYQFKIKYPDNFKKYKQACLEKKIDIGKDLIYTEEKNKIIINFPTKRSWRENSKIEYIQVGLKKLEELLRQLEIKSVSLPPIGAGNGKLDWNNVKKEIEKFDTKISKDINIIVYEPTLEEIELTKGHYLITYTLIKCNKMKLKNEITDLILQKLIYLGDKKNYFKFQKELKGPFSKLINMQYQKLREYSKINNKKLAEIEKELLKSKITDSLQEEKNNIKKAIKLYIDMKNFYLISPKEKEKIENKIELLATIIFILKSENTGITIEESYKKLKNWNRRKEKKYSYEDIEEMFTFLEKEEILKRDIFNKYLIN</sequence>
<dbReference type="Proteomes" id="UP000422644">
    <property type="component" value="Chromosome"/>
</dbReference>
<dbReference type="SUPFAM" id="SSF52949">
    <property type="entry name" value="Macro domain-like"/>
    <property type="match status" value="1"/>
</dbReference>
<evidence type="ECO:0000313" key="3">
    <source>
        <dbReference type="EMBL" id="BBM44467.1"/>
    </source>
</evidence>
<keyword evidence="4" id="KW-1185">Reference proteome</keyword>
<dbReference type="PROSITE" id="PS51154">
    <property type="entry name" value="MACRO"/>
    <property type="match status" value="1"/>
</dbReference>
<dbReference type="SMART" id="SM00506">
    <property type="entry name" value="A1pp"/>
    <property type="match status" value="1"/>
</dbReference>
<protein>
    <recommendedName>
        <fullName evidence="2">Macro domain-containing protein</fullName>
    </recommendedName>
</protein>
<proteinExistence type="predicted"/>